<evidence type="ECO:0000256" key="2">
    <source>
        <dbReference type="PIRSR" id="PIRSR605511-1"/>
    </source>
</evidence>
<keyword evidence="6" id="KW-1185">Reference proteome</keyword>
<dbReference type="EMBL" id="CAADFC020000022">
    <property type="protein sequence ID" value="VIO74944.1"/>
    <property type="molecule type" value="Genomic_DNA"/>
</dbReference>
<feature type="binding site" evidence="3">
    <location>
        <position position="150"/>
    </location>
    <ligand>
        <name>a divalent metal cation</name>
        <dbReference type="ChEBI" id="CHEBI:60240"/>
    </ligand>
</feature>
<keyword evidence="3" id="KW-0479">Metal-binding</keyword>
<evidence type="ECO:0000313" key="6">
    <source>
        <dbReference type="Proteomes" id="UP000328092"/>
    </source>
</evidence>
<dbReference type="GO" id="GO:0016787">
    <property type="term" value="F:hydrolase activity"/>
    <property type="evidence" value="ECO:0007669"/>
    <property type="project" value="UniProtKB-KW"/>
</dbReference>
<dbReference type="InterPro" id="IPR005511">
    <property type="entry name" value="SMP-30"/>
</dbReference>
<reference evidence="5" key="1">
    <citation type="submission" date="2019-02" db="EMBL/GenBank/DDBJ databases">
        <authorList>
            <person name="Pothier F.J."/>
        </authorList>
    </citation>
    <scope>NUCLEOTIDE SEQUENCE</scope>
    <source>
        <strain evidence="5">CI-1B</strain>
    </source>
</reference>
<evidence type="ECO:0000256" key="1">
    <source>
        <dbReference type="ARBA" id="ARBA00022801"/>
    </source>
</evidence>
<evidence type="ECO:0000256" key="3">
    <source>
        <dbReference type="PIRSR" id="PIRSR605511-2"/>
    </source>
</evidence>
<keyword evidence="3" id="KW-0862">Zinc</keyword>
<dbReference type="AlphaFoldDB" id="A0A508TKQ6"/>
<accession>A0A508TKQ6</accession>
<feature type="binding site" evidence="3">
    <location>
        <position position="117"/>
    </location>
    <ligand>
        <name>substrate</name>
    </ligand>
</feature>
<dbReference type="Pfam" id="PF08450">
    <property type="entry name" value="SGL"/>
    <property type="match status" value="1"/>
</dbReference>
<proteinExistence type="predicted"/>
<comment type="caution">
    <text evidence="5">The sequence shown here is derived from an EMBL/GenBank/DDBJ whole genome shotgun (WGS) entry which is preliminary data.</text>
</comment>
<dbReference type="InterPro" id="IPR011042">
    <property type="entry name" value="6-blade_b-propeller_TolB-like"/>
</dbReference>
<feature type="active site" description="Proton donor/acceptor" evidence="2">
    <location>
        <position position="195"/>
    </location>
</feature>
<sequence>MTADLKTVLDGGRYFEAPRWHRGRLWFVDCMARTLLSISLSGELQQHAPVTDDTPCGLGVLPDGDIVVLTMFKKRLLLFADGKLSLYADLSRIATGTIDDMIIDGQGRAYVGDLGFDLPPPEGRGAVGRIILVLPDGSARVVADSLRFPNGIAVSSDHRRLVVAEMDGACLADYEMAPDGGLHLRGRLGGMSDPDGICLDRDGAVWVASFTEGAFVRIGRDGVERQRIAVPGRRALACALGGADRSTLFCLSAATSYEELRKGKSVSRIDVVEVDVPGDGYP</sequence>
<dbReference type="InterPro" id="IPR013658">
    <property type="entry name" value="SGL"/>
</dbReference>
<evidence type="ECO:0000259" key="4">
    <source>
        <dbReference type="Pfam" id="PF08450"/>
    </source>
</evidence>
<dbReference type="OrthoDB" id="2633250at2"/>
<dbReference type="EC" id="3.1.1.-" evidence="5"/>
<name>A0A508TKQ6_9BRAD</name>
<dbReference type="Gene3D" id="2.120.10.30">
    <property type="entry name" value="TolB, C-terminal domain"/>
    <property type="match status" value="1"/>
</dbReference>
<dbReference type="PANTHER" id="PTHR47572:SF4">
    <property type="entry name" value="LACTONASE DRP35"/>
    <property type="match status" value="1"/>
</dbReference>
<comment type="cofactor">
    <cofactor evidence="3">
        <name>Zn(2+)</name>
        <dbReference type="ChEBI" id="CHEBI:29105"/>
    </cofactor>
    <text evidence="3">Binds 1 divalent metal cation per subunit.</text>
</comment>
<gene>
    <name evidence="5" type="ORF">CI1B_56770</name>
</gene>
<feature type="domain" description="SMP-30/Gluconolactonase/LRE-like region" evidence="4">
    <location>
        <begin position="16"/>
        <end position="253"/>
    </location>
</feature>
<dbReference type="GO" id="GO:0046872">
    <property type="term" value="F:metal ion binding"/>
    <property type="evidence" value="ECO:0007669"/>
    <property type="project" value="UniProtKB-KW"/>
</dbReference>
<dbReference type="RefSeq" id="WP_139862596.1">
    <property type="nucleotide sequence ID" value="NZ_CAADFC020000022.1"/>
</dbReference>
<protein>
    <submittedName>
        <fullName evidence="5">Lactonase drp35</fullName>
        <ecNumber evidence="5">3.1.1.-</ecNumber>
    </submittedName>
</protein>
<dbReference type="InterPro" id="IPR051262">
    <property type="entry name" value="SMP-30/CGR1_Lactonase"/>
</dbReference>
<dbReference type="SUPFAM" id="SSF63829">
    <property type="entry name" value="Calcium-dependent phosphotriesterase"/>
    <property type="match status" value="1"/>
</dbReference>
<dbReference type="PRINTS" id="PR01790">
    <property type="entry name" value="SMP30FAMILY"/>
</dbReference>
<feature type="binding site" evidence="3">
    <location>
        <position position="195"/>
    </location>
    <ligand>
        <name>a divalent metal cation</name>
        <dbReference type="ChEBI" id="CHEBI:60240"/>
    </ligand>
</feature>
<evidence type="ECO:0000313" key="5">
    <source>
        <dbReference type="EMBL" id="VIO74944.1"/>
    </source>
</evidence>
<dbReference type="Proteomes" id="UP000328092">
    <property type="component" value="Unassembled WGS sequence"/>
</dbReference>
<feature type="binding site" evidence="3">
    <location>
        <position position="16"/>
    </location>
    <ligand>
        <name>a divalent metal cation</name>
        <dbReference type="ChEBI" id="CHEBI:60240"/>
    </ligand>
</feature>
<keyword evidence="1 5" id="KW-0378">Hydrolase</keyword>
<organism evidence="5 6">
    <name type="scientific">Bradyrhizobium ivorense</name>
    <dbReference type="NCBI Taxonomy" id="2511166"/>
    <lineage>
        <taxon>Bacteria</taxon>
        <taxon>Pseudomonadati</taxon>
        <taxon>Pseudomonadota</taxon>
        <taxon>Alphaproteobacteria</taxon>
        <taxon>Hyphomicrobiales</taxon>
        <taxon>Nitrobacteraceae</taxon>
        <taxon>Bradyrhizobium</taxon>
    </lineage>
</organism>
<dbReference type="PANTHER" id="PTHR47572">
    <property type="entry name" value="LIPOPROTEIN-RELATED"/>
    <property type="match status" value="1"/>
</dbReference>